<evidence type="ECO:0000313" key="3">
    <source>
        <dbReference type="EMBL" id="MDQ0457016.1"/>
    </source>
</evidence>
<dbReference type="PANTHER" id="PTHR34136">
    <property type="match status" value="1"/>
</dbReference>
<evidence type="ECO:0000256" key="2">
    <source>
        <dbReference type="ARBA" id="ARBA00022679"/>
    </source>
</evidence>
<accession>A0ABU0IFU2</accession>
<organism evidence="3 4">
    <name type="scientific">Rhizobium paknamense</name>
    <dbReference type="NCBI Taxonomy" id="1206817"/>
    <lineage>
        <taxon>Bacteria</taxon>
        <taxon>Pseudomonadati</taxon>
        <taxon>Pseudomonadota</taxon>
        <taxon>Alphaproteobacteria</taxon>
        <taxon>Hyphomicrobiales</taxon>
        <taxon>Rhizobiaceae</taxon>
        <taxon>Rhizobium/Agrobacterium group</taxon>
        <taxon>Rhizobium</taxon>
    </lineage>
</organism>
<evidence type="ECO:0000313" key="4">
    <source>
        <dbReference type="Proteomes" id="UP001235269"/>
    </source>
</evidence>
<keyword evidence="1" id="KW-0328">Glycosyltransferase</keyword>
<dbReference type="EMBL" id="JAUSWH010000011">
    <property type="protein sequence ID" value="MDQ0457016.1"/>
    <property type="molecule type" value="Genomic_DNA"/>
</dbReference>
<keyword evidence="4" id="KW-1185">Reference proteome</keyword>
<comment type="caution">
    <text evidence="3">The sequence shown here is derived from an EMBL/GenBank/DDBJ whole genome shotgun (WGS) entry which is preliminary data.</text>
</comment>
<evidence type="ECO:0000256" key="1">
    <source>
        <dbReference type="ARBA" id="ARBA00022676"/>
    </source>
</evidence>
<dbReference type="PANTHER" id="PTHR34136:SF1">
    <property type="entry name" value="UDP-N-ACETYL-D-MANNOSAMINURONIC ACID TRANSFERASE"/>
    <property type="match status" value="1"/>
</dbReference>
<protein>
    <submittedName>
        <fullName evidence="3">Exopolysaccharide biosynthesis WecB/TagA/CpsF family protein</fullName>
    </submittedName>
</protein>
<name>A0ABU0IFU2_9HYPH</name>
<keyword evidence="2" id="KW-0808">Transferase</keyword>
<proteinExistence type="predicted"/>
<dbReference type="RefSeq" id="WP_307159197.1">
    <property type="nucleotide sequence ID" value="NZ_JAUSWH010000011.1"/>
</dbReference>
<dbReference type="NCBIfam" id="TIGR00696">
    <property type="entry name" value="wecG_tagA_cpsF"/>
    <property type="match status" value="1"/>
</dbReference>
<gene>
    <name evidence="3" type="ORF">QO005_003361</name>
</gene>
<reference evidence="3 4" key="1">
    <citation type="submission" date="2023-07" db="EMBL/GenBank/DDBJ databases">
        <title>Genomic Encyclopedia of Type Strains, Phase IV (KMG-IV): sequencing the most valuable type-strain genomes for metagenomic binning, comparative biology and taxonomic classification.</title>
        <authorList>
            <person name="Goeker M."/>
        </authorList>
    </citation>
    <scope>NUCLEOTIDE SEQUENCE [LARGE SCALE GENOMIC DNA]</scope>
    <source>
        <strain evidence="3 4">DSM 100301</strain>
    </source>
</reference>
<dbReference type="CDD" id="cd06533">
    <property type="entry name" value="Glyco_transf_WecG_TagA"/>
    <property type="match status" value="1"/>
</dbReference>
<dbReference type="InterPro" id="IPR004629">
    <property type="entry name" value="WecG_TagA_CpsF"/>
</dbReference>
<dbReference type="Pfam" id="PF03808">
    <property type="entry name" value="Glyco_tran_WecG"/>
    <property type="match status" value="1"/>
</dbReference>
<sequence>MRTAYRTARTTTGETGDPMRTARLIHRIRQDLADQALHMDILDQNIDRFTLDGEAASHTLPRRRLFGQPVLDVPWMTALGFLDYLASKPGSHVKIAFLNAHNANMMIQDEEYRTILKDQIVLPDGVGVDLAATLIDGKPFAANLNGTDLVPALLTFIATPRRVGLIGGRPGVLAGAVANFRRHAPWHEFVPVADGFFDDEELPIILERLAEAKIDILLVGMGTPLQEKWVARHITSRHARVVLTVGALFDFVSGSVARAPGWMRRIRFEWLYRLLLEPGRLWRRYLVGIPLFILHTLKYRRQSRRKP</sequence>
<dbReference type="Proteomes" id="UP001235269">
    <property type="component" value="Unassembled WGS sequence"/>
</dbReference>